<dbReference type="RefSeq" id="WP_084370958.1">
    <property type="nucleotide sequence ID" value="NZ_FWYF01000001.1"/>
</dbReference>
<dbReference type="OrthoDB" id="906516at2"/>
<reference evidence="8 9" key="1">
    <citation type="submission" date="2017-04" db="EMBL/GenBank/DDBJ databases">
        <authorList>
            <person name="Afonso C.L."/>
            <person name="Miller P.J."/>
            <person name="Scott M.A."/>
            <person name="Spackman E."/>
            <person name="Goraichik I."/>
            <person name="Dimitrov K.M."/>
            <person name="Suarez D.L."/>
            <person name="Swayne D.E."/>
        </authorList>
    </citation>
    <scope>NUCLEOTIDE SEQUENCE [LARGE SCALE GENOMIC DNA]</scope>
    <source>
        <strain evidence="8 9">DSM 26133</strain>
    </source>
</reference>
<dbReference type="InterPro" id="IPR012944">
    <property type="entry name" value="SusD_RagB_dom"/>
</dbReference>
<name>A0A1W2G6I8_REIFA</name>
<sequence length="542" mass="60094">MKNIISILIMTLIFLVGCDSFLEEENKSNVTAEEFYVTVEGYSALVNANYAALREIYGDFAWMFSAGTDMYSEGRDQEPVGLSRYVNLNASSEGVDHLYKTCYVAIQRANTGLYYADITESTDDLAQLVGELKFLRAHAYFLLVQSYGGVPLITEFIAEAITEFDRNSTEDVYVQIFTDLNEALSVVSTSAYDGRVNQRAVQFLLAKAHLTRAYESFAASTDFSDAANYADAAIAGQALDIPFGELWTPNNEMNAETIFSVQFDEGSISADPGKLGNRQQNFFGSYTGGPEVAGDAPYKSYNLCPNRFALSLFEQGDDRWEGTFMTTVYDRYFDYFDEADHSTLNAAQFYAPSWYTTADSLAFRATQPTATYREFGTYDPEGADISGNWATIIVKKFDDPTSLFGAVGDEGRVSKRDIIIGRLADAYLVAAEAYLGAGDATTGLARLNVVRARANVADATAGEFDLDYILDERGRELLGEYHRWFDLKRTGKLVERASAHHMFIEISNFAGNGGELKILRPIPQAAIDLNQNKDFAQNPAYN</sequence>
<dbReference type="Pfam" id="PF07980">
    <property type="entry name" value="SusD_RagB"/>
    <property type="match status" value="1"/>
</dbReference>
<evidence type="ECO:0000313" key="8">
    <source>
        <dbReference type="EMBL" id="SMD32290.1"/>
    </source>
</evidence>
<dbReference type="EMBL" id="FWYF01000001">
    <property type="protein sequence ID" value="SMD32290.1"/>
    <property type="molecule type" value="Genomic_DNA"/>
</dbReference>
<dbReference type="STRING" id="692418.SAMN04488029_0633"/>
<dbReference type="InterPro" id="IPR011990">
    <property type="entry name" value="TPR-like_helical_dom_sf"/>
</dbReference>
<dbReference type="AlphaFoldDB" id="A0A1W2G6I8"/>
<protein>
    <submittedName>
        <fullName evidence="8">Starch-binding associating with outer membrane</fullName>
    </submittedName>
</protein>
<keyword evidence="4" id="KW-0472">Membrane</keyword>
<evidence type="ECO:0000256" key="1">
    <source>
        <dbReference type="ARBA" id="ARBA00004442"/>
    </source>
</evidence>
<proteinExistence type="inferred from homology"/>
<evidence type="ECO:0000259" key="6">
    <source>
        <dbReference type="Pfam" id="PF07980"/>
    </source>
</evidence>
<feature type="domain" description="SusD-like N-terminal" evidence="7">
    <location>
        <begin position="43"/>
        <end position="208"/>
    </location>
</feature>
<dbReference type="Pfam" id="PF14322">
    <property type="entry name" value="SusD-like_3"/>
    <property type="match status" value="1"/>
</dbReference>
<gene>
    <name evidence="8" type="ORF">SAMN04488029_0633</name>
</gene>
<dbReference type="InterPro" id="IPR033985">
    <property type="entry name" value="SusD-like_N"/>
</dbReference>
<evidence type="ECO:0000259" key="7">
    <source>
        <dbReference type="Pfam" id="PF14322"/>
    </source>
</evidence>
<evidence type="ECO:0000313" key="9">
    <source>
        <dbReference type="Proteomes" id="UP000192472"/>
    </source>
</evidence>
<dbReference type="PROSITE" id="PS51257">
    <property type="entry name" value="PROKAR_LIPOPROTEIN"/>
    <property type="match status" value="1"/>
</dbReference>
<dbReference type="SUPFAM" id="SSF48452">
    <property type="entry name" value="TPR-like"/>
    <property type="match status" value="1"/>
</dbReference>
<dbReference type="GO" id="GO:0009279">
    <property type="term" value="C:cell outer membrane"/>
    <property type="evidence" value="ECO:0007669"/>
    <property type="project" value="UniProtKB-SubCell"/>
</dbReference>
<evidence type="ECO:0000256" key="3">
    <source>
        <dbReference type="ARBA" id="ARBA00022729"/>
    </source>
</evidence>
<keyword evidence="5" id="KW-0998">Cell outer membrane</keyword>
<comment type="similarity">
    <text evidence="2">Belongs to the SusD family.</text>
</comment>
<keyword evidence="3" id="KW-0732">Signal</keyword>
<organism evidence="8 9">
    <name type="scientific">Reichenbachiella faecimaris</name>
    <dbReference type="NCBI Taxonomy" id="692418"/>
    <lineage>
        <taxon>Bacteria</taxon>
        <taxon>Pseudomonadati</taxon>
        <taxon>Bacteroidota</taxon>
        <taxon>Cytophagia</taxon>
        <taxon>Cytophagales</taxon>
        <taxon>Reichenbachiellaceae</taxon>
        <taxon>Reichenbachiella</taxon>
    </lineage>
</organism>
<accession>A0A1W2G6I8</accession>
<comment type="subcellular location">
    <subcellularLocation>
        <location evidence="1">Cell outer membrane</location>
    </subcellularLocation>
</comment>
<evidence type="ECO:0000256" key="2">
    <source>
        <dbReference type="ARBA" id="ARBA00006275"/>
    </source>
</evidence>
<evidence type="ECO:0000256" key="4">
    <source>
        <dbReference type="ARBA" id="ARBA00023136"/>
    </source>
</evidence>
<dbReference type="Gene3D" id="1.25.40.390">
    <property type="match status" value="1"/>
</dbReference>
<evidence type="ECO:0000256" key="5">
    <source>
        <dbReference type="ARBA" id="ARBA00023237"/>
    </source>
</evidence>
<keyword evidence="9" id="KW-1185">Reference proteome</keyword>
<feature type="domain" description="RagB/SusD" evidence="6">
    <location>
        <begin position="256"/>
        <end position="541"/>
    </location>
</feature>
<dbReference type="Proteomes" id="UP000192472">
    <property type="component" value="Unassembled WGS sequence"/>
</dbReference>